<keyword evidence="1" id="KW-0813">Transport</keyword>
<feature type="domain" description="SMP-LTD" evidence="10">
    <location>
        <begin position="107"/>
        <end position="323"/>
    </location>
</feature>
<dbReference type="EMBL" id="NJES01000929">
    <property type="protein sequence ID" value="PHH68576.1"/>
    <property type="molecule type" value="Genomic_DNA"/>
</dbReference>
<keyword evidence="5" id="KW-0445">Lipid transport</keyword>
<dbReference type="InterPro" id="IPR027537">
    <property type="entry name" value="Mmm1"/>
</dbReference>
<comment type="function">
    <text evidence="8">Component of the ERMES/MDM complex, which serves as a molecular tether to connect the endoplasmic reticulum (ER) and mitochondria. Components of this complex are involved in the control of mitochondrial shape and protein biogenesis, and function in nonvesicular lipid trafficking between the ER and mitochondria. The MDM12-MMM1 subcomplex functions in the major beta-barrel assembly pathway that is responsible for biogenesis of all outer membrane beta-barrel proteins, and acts in a late step after the SAM complex. The MDM10-MDM12-MMM1 subcomplex further acts in the TOM40-specific pathway after the action of the MDM12-MMM1 complex. Essential for establishing and maintaining the structure of mitochondria and maintenance of mtDNA nucleoids.</text>
</comment>
<keyword evidence="6" id="KW-0446">Lipid-binding</keyword>
<evidence type="ECO:0000256" key="7">
    <source>
        <dbReference type="ARBA" id="ARBA00023136"/>
    </source>
</evidence>
<dbReference type="AlphaFoldDB" id="A0A2C5YLJ3"/>
<evidence type="ECO:0000256" key="2">
    <source>
        <dbReference type="ARBA" id="ARBA00022692"/>
    </source>
</evidence>
<organism evidence="11 12">
    <name type="scientific">Ophiocordyceps camponoti-rufipedis</name>
    <dbReference type="NCBI Taxonomy" id="2004952"/>
    <lineage>
        <taxon>Eukaryota</taxon>
        <taxon>Fungi</taxon>
        <taxon>Dikarya</taxon>
        <taxon>Ascomycota</taxon>
        <taxon>Pezizomycotina</taxon>
        <taxon>Sordariomycetes</taxon>
        <taxon>Hypocreomycetidae</taxon>
        <taxon>Hypocreales</taxon>
        <taxon>Ophiocordycipitaceae</taxon>
        <taxon>Ophiocordyceps</taxon>
    </lineage>
</organism>
<dbReference type="GO" id="GO:0008289">
    <property type="term" value="F:lipid binding"/>
    <property type="evidence" value="ECO:0007669"/>
    <property type="project" value="UniProtKB-KW"/>
</dbReference>
<accession>A0A2C5YLJ3</accession>
<evidence type="ECO:0000259" key="10">
    <source>
        <dbReference type="PROSITE" id="PS51847"/>
    </source>
</evidence>
<dbReference type="GO" id="GO:0032865">
    <property type="term" value="C:ERMES complex"/>
    <property type="evidence" value="ECO:0007669"/>
    <property type="project" value="UniProtKB-UniRule"/>
</dbReference>
<feature type="topological domain" description="Cytoplasmic" evidence="8">
    <location>
        <begin position="35"/>
        <end position="362"/>
    </location>
</feature>
<dbReference type="PROSITE" id="PS51847">
    <property type="entry name" value="SMP"/>
    <property type="match status" value="1"/>
</dbReference>
<dbReference type="InterPro" id="IPR019411">
    <property type="entry name" value="MMM1_dom"/>
</dbReference>
<gene>
    <name evidence="8" type="primary">MMM1</name>
    <name evidence="11" type="ORF">CDD80_7413</name>
</gene>
<dbReference type="STRING" id="2004952.A0A2C5YLJ3"/>
<keyword evidence="2 8" id="KW-0812">Transmembrane</keyword>
<evidence type="ECO:0000256" key="8">
    <source>
        <dbReference type="HAMAP-Rule" id="MF_03103"/>
    </source>
</evidence>
<dbReference type="HAMAP" id="MF_03103">
    <property type="entry name" value="Mmm1"/>
    <property type="match status" value="1"/>
</dbReference>
<dbReference type="GO" id="GO:1990456">
    <property type="term" value="P:mitochondrion-endoplasmic reticulum membrane tethering"/>
    <property type="evidence" value="ECO:0007669"/>
    <property type="project" value="TreeGrafter"/>
</dbReference>
<proteinExistence type="inferred from homology"/>
<name>A0A2C5YLJ3_9HYPO</name>
<comment type="similarity">
    <text evidence="8">Belongs to the MMM1 family.</text>
</comment>
<evidence type="ECO:0000313" key="12">
    <source>
        <dbReference type="Proteomes" id="UP000226431"/>
    </source>
</evidence>
<reference evidence="11 12" key="1">
    <citation type="submission" date="2017-06" db="EMBL/GenBank/DDBJ databases">
        <title>Ant-infecting Ophiocordyceps genomes reveal a high diversity of potential behavioral manipulation genes and a possible major role for enterotoxins.</title>
        <authorList>
            <person name="De Bekker C."/>
            <person name="Evans H.C."/>
            <person name="Brachmann A."/>
            <person name="Hughes D.P."/>
        </authorList>
    </citation>
    <scope>NUCLEOTIDE SEQUENCE [LARGE SCALE GENOMIC DNA]</scope>
    <source>
        <strain evidence="11 12">Map16</strain>
    </source>
</reference>
<dbReference type="Pfam" id="PF10296">
    <property type="entry name" value="MMM1"/>
    <property type="match status" value="1"/>
</dbReference>
<evidence type="ECO:0000256" key="3">
    <source>
        <dbReference type="ARBA" id="ARBA00022824"/>
    </source>
</evidence>
<evidence type="ECO:0000256" key="4">
    <source>
        <dbReference type="ARBA" id="ARBA00022989"/>
    </source>
</evidence>
<keyword evidence="12" id="KW-1185">Reference proteome</keyword>
<evidence type="ECO:0000256" key="5">
    <source>
        <dbReference type="ARBA" id="ARBA00023055"/>
    </source>
</evidence>
<evidence type="ECO:0000256" key="6">
    <source>
        <dbReference type="ARBA" id="ARBA00023121"/>
    </source>
</evidence>
<dbReference type="Proteomes" id="UP000226431">
    <property type="component" value="Unassembled WGS sequence"/>
</dbReference>
<feature type="transmembrane region" description="Helical" evidence="9">
    <location>
        <begin position="12"/>
        <end position="33"/>
    </location>
</feature>
<dbReference type="InterPro" id="IPR031468">
    <property type="entry name" value="SMP_LBD"/>
</dbReference>
<protein>
    <recommendedName>
        <fullName evidence="8">Maintenance of mitochondrial morphology protein 1</fullName>
    </recommendedName>
</protein>
<evidence type="ECO:0000256" key="9">
    <source>
        <dbReference type="SAM" id="Phobius"/>
    </source>
</evidence>
<comment type="subcellular location">
    <subcellularLocation>
        <location evidence="8">Endoplasmic reticulum membrane</location>
        <topology evidence="8">Single-pass type I membrane protein</topology>
    </subcellularLocation>
    <text evidence="8">The ERMES/MDM complex localizes to a few discrete foci (around 10 per single cell), that represent mitochondria-endoplasmic reticulum junctions. These foci are often found next to mtDNA nucleoids.</text>
</comment>
<comment type="caution">
    <text evidence="11">The sequence shown here is derived from an EMBL/GenBank/DDBJ whole genome shotgun (WGS) entry which is preliminary data.</text>
</comment>
<keyword evidence="7 8" id="KW-0472">Membrane</keyword>
<dbReference type="GO" id="GO:0015914">
    <property type="term" value="P:phospholipid transport"/>
    <property type="evidence" value="ECO:0007669"/>
    <property type="project" value="TreeGrafter"/>
</dbReference>
<dbReference type="PANTHER" id="PTHR13466">
    <property type="entry name" value="TEX2 PROTEIN-RELATED"/>
    <property type="match status" value="1"/>
</dbReference>
<keyword evidence="4 8" id="KW-1133">Transmembrane helix</keyword>
<dbReference type="GO" id="GO:0005789">
    <property type="term" value="C:endoplasmic reticulum membrane"/>
    <property type="evidence" value="ECO:0007669"/>
    <property type="project" value="UniProtKB-SubCell"/>
</dbReference>
<dbReference type="PANTHER" id="PTHR13466:SF0">
    <property type="entry name" value="SMP-LTD DOMAIN-CONTAINING PROTEIN"/>
    <property type="match status" value="1"/>
</dbReference>
<feature type="topological domain" description="Lumenal" evidence="8">
    <location>
        <begin position="1"/>
        <end position="13"/>
    </location>
</feature>
<dbReference type="CDD" id="cd21671">
    <property type="entry name" value="SMP_Mmm1"/>
    <property type="match status" value="1"/>
</dbReference>
<dbReference type="OrthoDB" id="5599157at2759"/>
<sequence length="362" mass="40189">MRMRYTKLSFTQGLLVGQLSVVFLLVAFIRFFIFCDSPTSDTTASLRAQERKARTLAHKQSLLSLRSPRHRPSQILNRKKSSILRNAPALTIESILSKTFYNVDSHQPESLDWFNILVAQTIAQFRNDAQLDDGILDSLTTALNGTARPDFIGNVRVTELSLGDDFPIFSNCRIIPVDEDGLTVGDGIKIDAASAAREGTRLQARMDVDLSDVLTLAVETSLVLNYPKKSSAVLPVALSVSVLRFSGTLSISFIPSNPSQSTPAMMVFNFLDDYRLDFSVRSLLGSRSRLQDVPKIAQMVEARLHRWFDERVVEPRFQEIALPSLWPRKRNTRVPEDVLPDDGSIGGPVKKTAPVVNSATGI</sequence>
<evidence type="ECO:0000256" key="1">
    <source>
        <dbReference type="ARBA" id="ARBA00022448"/>
    </source>
</evidence>
<evidence type="ECO:0000313" key="11">
    <source>
        <dbReference type="EMBL" id="PHH68576.1"/>
    </source>
</evidence>
<comment type="subunit">
    <text evidence="8">Homodimer. Component of the ER-mitochondria encounter structure (ERMES) or MDM complex, composed of MMM1, MDM10, MDM12 and MDM34. A MMM1 homodimer associates with one molecule of MDM12 on each side in a pairwise head-to-tail manner, and the SMP-LTD domains of MMM1 and MDM12 generate a continuous hydrophobic tunnel for phospholipid trafficking.</text>
</comment>
<dbReference type="GO" id="GO:0045040">
    <property type="term" value="P:protein insertion into mitochondrial outer membrane"/>
    <property type="evidence" value="ECO:0007669"/>
    <property type="project" value="UniProtKB-UniRule"/>
</dbReference>
<keyword evidence="3 8" id="KW-0256">Endoplasmic reticulum</keyword>